<dbReference type="NCBIfam" id="TIGR00756">
    <property type="entry name" value="PPR"/>
    <property type="match status" value="10"/>
</dbReference>
<feature type="repeat" description="PPR" evidence="3">
    <location>
        <begin position="320"/>
        <end position="350"/>
    </location>
</feature>
<feature type="repeat" description="PPR" evidence="3">
    <location>
        <begin position="494"/>
        <end position="528"/>
    </location>
</feature>
<dbReference type="PROSITE" id="PS51375">
    <property type="entry name" value="PPR"/>
    <property type="match status" value="10"/>
</dbReference>
<proteinExistence type="inferred from homology"/>
<dbReference type="Pfam" id="PF13041">
    <property type="entry name" value="PPR_2"/>
    <property type="match status" value="4"/>
</dbReference>
<evidence type="ECO:0008006" key="6">
    <source>
        <dbReference type="Google" id="ProtNLM"/>
    </source>
</evidence>
<reference evidence="4" key="2">
    <citation type="journal article" date="2023" name="Plants (Basel)">
        <title>Annotation of the Turnera subulata (Passifloraceae) Draft Genome Reveals the S-Locus Evolved after the Divergence of Turneroideae from Passifloroideae in a Stepwise Manner.</title>
        <authorList>
            <person name="Henning P.M."/>
            <person name="Roalson E.H."/>
            <person name="Mir W."/>
            <person name="McCubbin A.G."/>
            <person name="Shore J.S."/>
        </authorList>
    </citation>
    <scope>NUCLEOTIDE SEQUENCE</scope>
    <source>
        <strain evidence="4">F60SS</strain>
    </source>
</reference>
<comment type="caution">
    <text evidence="4">The sequence shown here is derived from an EMBL/GenBank/DDBJ whole genome shotgun (WGS) entry which is preliminary data.</text>
</comment>
<dbReference type="PANTHER" id="PTHR47447">
    <property type="entry name" value="OS03G0856100 PROTEIN"/>
    <property type="match status" value="1"/>
</dbReference>
<sequence length="671" mass="75349">MKGRGDAPFCIGPWARKEAFHPIVATYEDEEQQRKGFCKATIARSLFTVSTSARGKRFPRDNGEIAREKARHEGTKEGRRRHRMALLISWGETAAQSHIFHLNRTIETLKHNVAVIFANVFCSEPILDRDARNCRRNDVLPSCSFEDLAETVGHGNGSRTEVLSPNNKEGDDGDPQTVFNVLDAMLKGSLERLKSMRENITSVKNSLVGYTMDTDYAVNVAIIRDLCLGGKLGTALWLRRKMIQKGFVPDVLTHNYLVNALCKSGELDKADWLIREMMEMGISPNCATYNSFIKGYCLDNNVDKALSIFSTMANSSIKPNIVTLNILVHALCKRGLLEDAKKLLQDILDDNENGRSDLVTSTILMDGHIKGGNMDHAFSIWNSMFQNNDLVAYNVLIHGFCLSRDTKLAFVYFCEMLKRGLLPDIFTYNTLVSGLCKEGKLDEASYVHGMMSSYGVAPDEISYRLIIRGLCIQGDVLKANEYLLHMLEKAIVPEPILWNLIIDGYGRHGDIDNALRIRDSMLSFGVVPNVFTYNAMIRAHLKAGNTSDAFILRKEMLLNAVMPDVVSYNLLIGAACNAGNISSALQLYDEMLKMGCEPDTVTHTELIRGYCLRGNINKAEELLAKLENSGLPIDHVPFQILIKKYCMMEEPQKAFGLYRKWLTWKERNSSL</sequence>
<dbReference type="OrthoDB" id="185373at2759"/>
<feature type="repeat" description="PPR" evidence="3">
    <location>
        <begin position="599"/>
        <end position="633"/>
    </location>
</feature>
<name>A0A9Q0JPK8_9ROSI</name>
<dbReference type="EMBL" id="JAKUCV010000902">
    <property type="protein sequence ID" value="KAJ4848432.1"/>
    <property type="molecule type" value="Genomic_DNA"/>
</dbReference>
<keyword evidence="5" id="KW-1185">Reference proteome</keyword>
<organism evidence="4 5">
    <name type="scientific">Turnera subulata</name>
    <dbReference type="NCBI Taxonomy" id="218843"/>
    <lineage>
        <taxon>Eukaryota</taxon>
        <taxon>Viridiplantae</taxon>
        <taxon>Streptophyta</taxon>
        <taxon>Embryophyta</taxon>
        <taxon>Tracheophyta</taxon>
        <taxon>Spermatophyta</taxon>
        <taxon>Magnoliopsida</taxon>
        <taxon>eudicotyledons</taxon>
        <taxon>Gunneridae</taxon>
        <taxon>Pentapetalae</taxon>
        <taxon>rosids</taxon>
        <taxon>fabids</taxon>
        <taxon>Malpighiales</taxon>
        <taxon>Passifloraceae</taxon>
        <taxon>Turnera</taxon>
    </lineage>
</organism>
<feature type="repeat" description="PPR" evidence="3">
    <location>
        <begin position="424"/>
        <end position="458"/>
    </location>
</feature>
<dbReference type="PANTHER" id="PTHR47447:SF22">
    <property type="entry name" value="TETRATRICOPEPTIDE-LIKE HELICAL DOMAIN SUPERFAMILY"/>
    <property type="match status" value="1"/>
</dbReference>
<feature type="repeat" description="PPR" evidence="3">
    <location>
        <begin position="459"/>
        <end position="493"/>
    </location>
</feature>
<dbReference type="Proteomes" id="UP001141552">
    <property type="component" value="Unassembled WGS sequence"/>
</dbReference>
<gene>
    <name evidence="4" type="ORF">Tsubulata_025875</name>
</gene>
<dbReference type="SUPFAM" id="SSF81901">
    <property type="entry name" value="HCP-like"/>
    <property type="match status" value="1"/>
</dbReference>
<dbReference type="Pfam" id="PF01535">
    <property type="entry name" value="PPR"/>
    <property type="match status" value="2"/>
</dbReference>
<evidence type="ECO:0000313" key="4">
    <source>
        <dbReference type="EMBL" id="KAJ4848432.1"/>
    </source>
</evidence>
<dbReference type="AlphaFoldDB" id="A0A9Q0JPK8"/>
<feature type="repeat" description="PPR" evidence="3">
    <location>
        <begin position="285"/>
        <end position="319"/>
    </location>
</feature>
<comment type="similarity">
    <text evidence="1">Belongs to the PPR family. P subfamily.</text>
</comment>
<evidence type="ECO:0000313" key="5">
    <source>
        <dbReference type="Proteomes" id="UP001141552"/>
    </source>
</evidence>
<dbReference type="Gene3D" id="1.25.40.10">
    <property type="entry name" value="Tetratricopeptide repeat domain"/>
    <property type="match status" value="5"/>
</dbReference>
<evidence type="ECO:0000256" key="3">
    <source>
        <dbReference type="PROSITE-ProRule" id="PRU00708"/>
    </source>
</evidence>
<protein>
    <recommendedName>
        <fullName evidence="6">Pentacotripeptide-repeat region of PRORP domain-containing protein</fullName>
    </recommendedName>
</protein>
<dbReference type="InterPro" id="IPR002885">
    <property type="entry name" value="PPR_rpt"/>
</dbReference>
<evidence type="ECO:0000256" key="2">
    <source>
        <dbReference type="ARBA" id="ARBA00022737"/>
    </source>
</evidence>
<dbReference type="Pfam" id="PF12854">
    <property type="entry name" value="PPR_1"/>
    <property type="match status" value="1"/>
</dbReference>
<accession>A0A9Q0JPK8</accession>
<evidence type="ECO:0000256" key="1">
    <source>
        <dbReference type="ARBA" id="ARBA00007626"/>
    </source>
</evidence>
<feature type="repeat" description="PPR" evidence="3">
    <location>
        <begin position="529"/>
        <end position="563"/>
    </location>
</feature>
<feature type="repeat" description="PPR" evidence="3">
    <location>
        <begin position="564"/>
        <end position="598"/>
    </location>
</feature>
<keyword evidence="2" id="KW-0677">Repeat</keyword>
<feature type="repeat" description="PPR" evidence="3">
    <location>
        <begin position="250"/>
        <end position="284"/>
    </location>
</feature>
<dbReference type="InterPro" id="IPR011990">
    <property type="entry name" value="TPR-like_helical_dom_sf"/>
</dbReference>
<reference evidence="4" key="1">
    <citation type="submission" date="2022-02" db="EMBL/GenBank/DDBJ databases">
        <authorList>
            <person name="Henning P.M."/>
            <person name="McCubbin A.G."/>
            <person name="Shore J.S."/>
        </authorList>
    </citation>
    <scope>NUCLEOTIDE SEQUENCE</scope>
    <source>
        <strain evidence="4">F60SS</strain>
        <tissue evidence="4">Leaves</tissue>
    </source>
</reference>
<feature type="repeat" description="PPR" evidence="3">
    <location>
        <begin position="389"/>
        <end position="423"/>
    </location>
</feature>